<accession>A0ABU7ZL11</accession>
<keyword evidence="2" id="KW-1185">Reference proteome</keyword>
<reference evidence="1 2" key="1">
    <citation type="submission" date="2024-02" db="EMBL/GenBank/DDBJ databases">
        <title>A new putative Pannonibacter species isolated from two cases of bloodstream infections in paediatric patients.</title>
        <authorList>
            <person name="Castellana S."/>
            <person name="De Laurentiis V."/>
            <person name="Grassi M."/>
            <person name="De Leonardis F."/>
            <person name="Mosca A."/>
            <person name="De Carlo C."/>
            <person name="Sparapano E."/>
            <person name="Ronga L."/>
            <person name="Santacroce L."/>
            <person name="Chironna M."/>
            <person name="De Robertis A."/>
            <person name="Bianco A."/>
            <person name="Del Sambro L."/>
            <person name="Capozzi L."/>
            <person name="Parisi A."/>
        </authorList>
    </citation>
    <scope>NUCLEOTIDE SEQUENCE [LARGE SCALE GENOMIC DNA]</scope>
    <source>
        <strain evidence="1 2">Pt2</strain>
    </source>
</reference>
<evidence type="ECO:0000313" key="2">
    <source>
        <dbReference type="Proteomes" id="UP001380822"/>
    </source>
</evidence>
<proteinExistence type="predicted"/>
<organism evidence="1 2">
    <name type="scientific">Pannonibacter anstelovis</name>
    <dbReference type="NCBI Taxonomy" id="3121537"/>
    <lineage>
        <taxon>Bacteria</taxon>
        <taxon>Pseudomonadati</taxon>
        <taxon>Pseudomonadota</taxon>
        <taxon>Alphaproteobacteria</taxon>
        <taxon>Hyphomicrobiales</taxon>
        <taxon>Stappiaceae</taxon>
        <taxon>Pannonibacter</taxon>
    </lineage>
</organism>
<dbReference type="Proteomes" id="UP001380822">
    <property type="component" value="Unassembled WGS sequence"/>
</dbReference>
<gene>
    <name evidence="1" type="ORF">V6L76_05570</name>
</gene>
<evidence type="ECO:0008006" key="3">
    <source>
        <dbReference type="Google" id="ProtNLM"/>
    </source>
</evidence>
<dbReference type="RefSeq" id="WP_334250533.1">
    <property type="nucleotide sequence ID" value="NZ_JBAKBE010000003.1"/>
</dbReference>
<dbReference type="EMBL" id="JBAKBE010000003">
    <property type="protein sequence ID" value="MEH0095708.1"/>
    <property type="molecule type" value="Genomic_DNA"/>
</dbReference>
<sequence length="144" mass="16415">MMFNAGLAALVIMSGLFILPVVPATAQEQRSYCPIPEHGTWVTRGAKPKELTQIEVTSRCEDDRVFIRARAFTSCIPRDCKWGWTDAFYRADGSLRVELKGFYGVRIIDMRLFGDQRMEATVVADPHDPRLVETVTTHILTRRR</sequence>
<name>A0ABU7ZL11_9HYPH</name>
<protein>
    <recommendedName>
        <fullName evidence="3">DUF2147 domain-containing protein</fullName>
    </recommendedName>
</protein>
<evidence type="ECO:0000313" key="1">
    <source>
        <dbReference type="EMBL" id="MEH0095708.1"/>
    </source>
</evidence>
<comment type="caution">
    <text evidence="1">The sequence shown here is derived from an EMBL/GenBank/DDBJ whole genome shotgun (WGS) entry which is preliminary data.</text>
</comment>